<dbReference type="Gene3D" id="2.120.10.30">
    <property type="entry name" value="TolB, C-terminal domain"/>
    <property type="match status" value="1"/>
</dbReference>
<dbReference type="SUPFAM" id="SSF63829">
    <property type="entry name" value="Calcium-dependent phosphotriesterase"/>
    <property type="match status" value="1"/>
</dbReference>
<dbReference type="GO" id="GO:0016787">
    <property type="term" value="F:hydrolase activity"/>
    <property type="evidence" value="ECO:0007669"/>
    <property type="project" value="UniProtKB-KW"/>
</dbReference>
<evidence type="ECO:0000313" key="4">
    <source>
        <dbReference type="EMBL" id="HGT37954.1"/>
    </source>
</evidence>
<accession>A0A7C4LJ80</accession>
<dbReference type="Pfam" id="PF08450">
    <property type="entry name" value="SGL"/>
    <property type="match status" value="1"/>
</dbReference>
<keyword evidence="1" id="KW-0378">Hydrolase</keyword>
<dbReference type="InterPro" id="IPR051262">
    <property type="entry name" value="SMP-30/CGR1_Lactonase"/>
</dbReference>
<reference evidence="4" key="1">
    <citation type="journal article" date="2020" name="mSystems">
        <title>Genome- and Community-Level Interaction Insights into Carbon Utilization and Element Cycling Functions of Hydrothermarchaeota in Hydrothermal Sediment.</title>
        <authorList>
            <person name="Zhou Z."/>
            <person name="Liu Y."/>
            <person name="Xu W."/>
            <person name="Pan J."/>
            <person name="Luo Z.H."/>
            <person name="Li M."/>
        </authorList>
    </citation>
    <scope>NUCLEOTIDE SEQUENCE [LARGE SCALE GENOMIC DNA]</scope>
    <source>
        <strain evidence="4">SpSt-508</strain>
    </source>
</reference>
<dbReference type="PANTHER" id="PTHR47572">
    <property type="entry name" value="LIPOPROTEIN-RELATED"/>
    <property type="match status" value="1"/>
</dbReference>
<name>A0A7C4LJ80_9PLAN</name>
<dbReference type="EMBL" id="DSVQ01000003">
    <property type="protein sequence ID" value="HGT37954.1"/>
    <property type="molecule type" value="Genomic_DNA"/>
</dbReference>
<comment type="caution">
    <text evidence="4">The sequence shown here is derived from an EMBL/GenBank/DDBJ whole genome shotgun (WGS) entry which is preliminary data.</text>
</comment>
<feature type="domain" description="SMP-30/Gluconolactonase/LRE-like region" evidence="3">
    <location>
        <begin position="39"/>
        <end position="307"/>
    </location>
</feature>
<dbReference type="AlphaFoldDB" id="A0A7C4LJ80"/>
<protein>
    <submittedName>
        <fullName evidence="4">SMP-30/gluconolactonase/LRE family protein</fullName>
    </submittedName>
</protein>
<evidence type="ECO:0000256" key="1">
    <source>
        <dbReference type="ARBA" id="ARBA00022801"/>
    </source>
</evidence>
<proteinExistence type="predicted"/>
<organism evidence="4">
    <name type="scientific">Schlesneria paludicola</name>
    <dbReference type="NCBI Taxonomy" id="360056"/>
    <lineage>
        <taxon>Bacteria</taxon>
        <taxon>Pseudomonadati</taxon>
        <taxon>Planctomycetota</taxon>
        <taxon>Planctomycetia</taxon>
        <taxon>Planctomycetales</taxon>
        <taxon>Planctomycetaceae</taxon>
        <taxon>Schlesneria</taxon>
    </lineage>
</organism>
<gene>
    <name evidence="4" type="ORF">ENS64_01595</name>
</gene>
<dbReference type="PANTHER" id="PTHR47572:SF4">
    <property type="entry name" value="LACTONASE DRP35"/>
    <property type="match status" value="1"/>
</dbReference>
<dbReference type="InterPro" id="IPR013658">
    <property type="entry name" value="SGL"/>
</dbReference>
<keyword evidence="2" id="KW-0732">Signal</keyword>
<evidence type="ECO:0000259" key="3">
    <source>
        <dbReference type="Pfam" id="PF08450"/>
    </source>
</evidence>
<feature type="chain" id="PRO_5027899683" evidence="2">
    <location>
        <begin position="20"/>
        <end position="329"/>
    </location>
</feature>
<dbReference type="InterPro" id="IPR011042">
    <property type="entry name" value="6-blade_b-propeller_TolB-like"/>
</dbReference>
<sequence>MRLALLAAGLLLLAHSAAGQSPVPPGATLELLWNEGEFTEGVAVASDGTVYFSDIAIAGKNPGRIMKFVPATRQTTVYVSDSGQSNGLFFNTQGKLLAACGANHGHRALCEVRPDGSMQVLAGTYQGKRFNAPNDLVVHPRGWVYFSDPRYVGSEPLELDHQSVYRYDPSGQVHRATTDITKPNGLMLSPDARTLYVAETDNGATGVEPPGTPPRAPRYTLNAFAIQADGSLGPKRVLADFGTDGGIDGMTTDLQGNIYAAFRQPARKGILVFNREGKEIAHIPTEPLPTNCTFGVGPEAHVLYITAGSGLYRIGLKTRGYHPELSSAP</sequence>
<feature type="signal peptide" evidence="2">
    <location>
        <begin position="1"/>
        <end position="19"/>
    </location>
</feature>
<evidence type="ECO:0000256" key="2">
    <source>
        <dbReference type="SAM" id="SignalP"/>
    </source>
</evidence>